<accession>A0A2R6Y0X5</accession>
<keyword evidence="1" id="KW-0547">Nucleotide-binding</keyword>
<protein>
    <recommendedName>
        <fullName evidence="2">ATP-grasp domain-containing protein</fullName>
    </recommendedName>
</protein>
<comment type="caution">
    <text evidence="3">The sequence shown here is derived from an EMBL/GenBank/DDBJ whole genome shotgun (WGS) entry which is preliminary data.</text>
</comment>
<proteinExistence type="predicted"/>
<dbReference type="Gene3D" id="3.30.470.20">
    <property type="entry name" value="ATP-grasp fold, B domain"/>
    <property type="match status" value="1"/>
</dbReference>
<name>A0A2R6Y0X5_9BACL</name>
<dbReference type="InterPro" id="IPR011761">
    <property type="entry name" value="ATP-grasp"/>
</dbReference>
<sequence>MCRIGFLTYRHRNRLEALPYFKRLVRVGQTLGMTLYAFSVDDLDLEKRTVRALLPTSFAPTFKPTFKSVFKPENKPENKPEKEKVWSQSRTLTAQTLPWPDIVYDFVRYHPTEQFARYRMLRSRNVLPSLYRGGSNKWRQYDILSRNSELLPHLPQTVRWKKGVRLSDVLTPFSGKPVLIKPINGTGGRGILSLDEDDVRRLTFESHPRVGASEKEKVQALTLASDRIVQEKLDLTYGDAIYDTRVLVQKNKNGTWQMTGYGTRRAHTSSIVTNLSRGGHALLTETFLQNIARLNVARTLQDIERLSLSVCETLDTAIGPLVELGLDLAITRDGRVYVLEANTKPDRMILLKTGQKEAFTTAHTRPLIYLCDMFTSGSLRAYKYASFQ</sequence>
<evidence type="ECO:0000256" key="1">
    <source>
        <dbReference type="PROSITE-ProRule" id="PRU00409"/>
    </source>
</evidence>
<feature type="domain" description="ATP-grasp" evidence="2">
    <location>
        <begin position="141"/>
        <end position="372"/>
    </location>
</feature>
<gene>
    <name evidence="3" type="ORF">BSOLF_0326</name>
</gene>
<evidence type="ECO:0000313" key="3">
    <source>
        <dbReference type="EMBL" id="PTQ56336.1"/>
    </source>
</evidence>
<dbReference type="Proteomes" id="UP000244338">
    <property type="component" value="Unassembled WGS sequence"/>
</dbReference>
<organism evidence="3 4">
    <name type="scientific">Candidatus Carbonibacillus altaicus</name>
    <dbReference type="NCBI Taxonomy" id="2163959"/>
    <lineage>
        <taxon>Bacteria</taxon>
        <taxon>Bacillati</taxon>
        <taxon>Bacillota</taxon>
        <taxon>Bacilli</taxon>
        <taxon>Bacillales</taxon>
        <taxon>Candidatus Carbonibacillus</taxon>
    </lineage>
</organism>
<reference evidence="4" key="1">
    <citation type="journal article" date="2018" name="Sci. Rep.">
        <title>Lignite coal burning seam in the remote Altai Mountains harbors a hydrogen-driven thermophilic microbial community.</title>
        <authorList>
            <person name="Kadnikov V.V."/>
            <person name="Mardanov A.V."/>
            <person name="Ivasenko D.A."/>
            <person name="Antsiferov D.V."/>
            <person name="Beletsky A.V."/>
            <person name="Karnachuk O.V."/>
            <person name="Ravin N.V."/>
        </authorList>
    </citation>
    <scope>NUCLEOTIDE SEQUENCE [LARGE SCALE GENOMIC DNA]</scope>
</reference>
<evidence type="ECO:0000313" key="4">
    <source>
        <dbReference type="Proteomes" id="UP000244338"/>
    </source>
</evidence>
<dbReference type="GO" id="GO:0046872">
    <property type="term" value="F:metal ion binding"/>
    <property type="evidence" value="ECO:0007669"/>
    <property type="project" value="InterPro"/>
</dbReference>
<dbReference type="AlphaFoldDB" id="A0A2R6Y0X5"/>
<keyword evidence="1" id="KW-0067">ATP-binding</keyword>
<dbReference type="InterPro" id="IPR026838">
    <property type="entry name" value="YheC/D"/>
</dbReference>
<dbReference type="PROSITE" id="PS50975">
    <property type="entry name" value="ATP_GRASP"/>
    <property type="match status" value="1"/>
</dbReference>
<dbReference type="SUPFAM" id="SSF56059">
    <property type="entry name" value="Glutathione synthetase ATP-binding domain-like"/>
    <property type="match status" value="1"/>
</dbReference>
<dbReference type="GO" id="GO:0005524">
    <property type="term" value="F:ATP binding"/>
    <property type="evidence" value="ECO:0007669"/>
    <property type="project" value="UniProtKB-UniRule"/>
</dbReference>
<dbReference type="Pfam" id="PF14398">
    <property type="entry name" value="ATPgrasp_YheCD"/>
    <property type="match status" value="1"/>
</dbReference>
<evidence type="ECO:0000259" key="2">
    <source>
        <dbReference type="PROSITE" id="PS50975"/>
    </source>
</evidence>
<dbReference type="EMBL" id="PEBX01000032">
    <property type="protein sequence ID" value="PTQ56336.1"/>
    <property type="molecule type" value="Genomic_DNA"/>
</dbReference>